<feature type="region of interest" description="Disordered" evidence="6">
    <location>
        <begin position="587"/>
        <end position="622"/>
    </location>
</feature>
<feature type="domain" description="Fork-head" evidence="7">
    <location>
        <begin position="364"/>
        <end position="474"/>
    </location>
</feature>
<evidence type="ECO:0000313" key="8">
    <source>
        <dbReference type="EMBL" id="KAK2597202.1"/>
    </source>
</evidence>
<feature type="DNA-binding region" description="Fork-head" evidence="5">
    <location>
        <begin position="364"/>
        <end position="474"/>
    </location>
</feature>
<dbReference type="Proteomes" id="UP001265746">
    <property type="component" value="Unassembled WGS sequence"/>
</dbReference>
<feature type="region of interest" description="Disordered" evidence="6">
    <location>
        <begin position="41"/>
        <end position="65"/>
    </location>
</feature>
<evidence type="ECO:0000256" key="3">
    <source>
        <dbReference type="ARBA" id="ARBA00023163"/>
    </source>
</evidence>
<keyword evidence="4 5" id="KW-0539">Nucleus</keyword>
<accession>A0AAD9S556</accession>
<feature type="region of interest" description="Disordered" evidence="6">
    <location>
        <begin position="464"/>
        <end position="519"/>
    </location>
</feature>
<dbReference type="SMART" id="SM00339">
    <property type="entry name" value="FH"/>
    <property type="match status" value="1"/>
</dbReference>
<dbReference type="InterPro" id="IPR030456">
    <property type="entry name" value="TF_fork_head_CS_2"/>
</dbReference>
<feature type="compositionally biased region" description="Basic and acidic residues" evidence="6">
    <location>
        <begin position="121"/>
        <end position="131"/>
    </location>
</feature>
<dbReference type="PANTHER" id="PTHR46078:SF2">
    <property type="entry name" value="FORK-HEAD DOMAIN-CONTAINING PROTEIN"/>
    <property type="match status" value="1"/>
</dbReference>
<dbReference type="EMBL" id="JAUJFL010000010">
    <property type="protein sequence ID" value="KAK2597202.1"/>
    <property type="molecule type" value="Genomic_DNA"/>
</dbReference>
<comment type="subcellular location">
    <subcellularLocation>
        <location evidence="5">Nucleus</location>
    </subcellularLocation>
</comment>
<name>A0AAD9S556_PHOAM</name>
<dbReference type="SUPFAM" id="SSF46785">
    <property type="entry name" value="Winged helix' DNA-binding domain"/>
    <property type="match status" value="1"/>
</dbReference>
<evidence type="ECO:0000256" key="4">
    <source>
        <dbReference type="ARBA" id="ARBA00023242"/>
    </source>
</evidence>
<feature type="region of interest" description="Disordered" evidence="6">
    <location>
        <begin position="250"/>
        <end position="277"/>
    </location>
</feature>
<evidence type="ECO:0000256" key="5">
    <source>
        <dbReference type="PROSITE-ProRule" id="PRU00089"/>
    </source>
</evidence>
<proteinExistence type="predicted"/>
<gene>
    <name evidence="8" type="ORF">N8I77_013063</name>
</gene>
<evidence type="ECO:0000256" key="6">
    <source>
        <dbReference type="SAM" id="MobiDB-lite"/>
    </source>
</evidence>
<dbReference type="GO" id="GO:0005634">
    <property type="term" value="C:nucleus"/>
    <property type="evidence" value="ECO:0007669"/>
    <property type="project" value="UniProtKB-SubCell"/>
</dbReference>
<keyword evidence="2 5" id="KW-0238">DNA-binding</keyword>
<organism evidence="8 9">
    <name type="scientific">Phomopsis amygdali</name>
    <name type="common">Fusicoccum amygdali</name>
    <dbReference type="NCBI Taxonomy" id="1214568"/>
    <lineage>
        <taxon>Eukaryota</taxon>
        <taxon>Fungi</taxon>
        <taxon>Dikarya</taxon>
        <taxon>Ascomycota</taxon>
        <taxon>Pezizomycotina</taxon>
        <taxon>Sordariomycetes</taxon>
        <taxon>Sordariomycetidae</taxon>
        <taxon>Diaporthales</taxon>
        <taxon>Diaporthaceae</taxon>
        <taxon>Diaporthe</taxon>
    </lineage>
</organism>
<feature type="compositionally biased region" description="Polar residues" evidence="6">
    <location>
        <begin position="111"/>
        <end position="120"/>
    </location>
</feature>
<evidence type="ECO:0000256" key="2">
    <source>
        <dbReference type="ARBA" id="ARBA00023125"/>
    </source>
</evidence>
<feature type="region of interest" description="Disordered" evidence="6">
    <location>
        <begin position="427"/>
        <end position="447"/>
    </location>
</feature>
<dbReference type="Gene3D" id="1.10.10.10">
    <property type="entry name" value="Winged helix-like DNA-binding domain superfamily/Winged helix DNA-binding domain"/>
    <property type="match status" value="1"/>
</dbReference>
<protein>
    <recommendedName>
        <fullName evidence="7">Fork-head domain-containing protein</fullName>
    </recommendedName>
</protein>
<dbReference type="GO" id="GO:0000978">
    <property type="term" value="F:RNA polymerase II cis-regulatory region sequence-specific DNA binding"/>
    <property type="evidence" value="ECO:0007669"/>
    <property type="project" value="TreeGrafter"/>
</dbReference>
<reference evidence="8" key="1">
    <citation type="submission" date="2023-06" db="EMBL/GenBank/DDBJ databases">
        <authorList>
            <person name="Noh H."/>
        </authorList>
    </citation>
    <scope>NUCLEOTIDE SEQUENCE</scope>
    <source>
        <strain evidence="8">DUCC20226</strain>
    </source>
</reference>
<dbReference type="InterPro" id="IPR036388">
    <property type="entry name" value="WH-like_DNA-bd_sf"/>
</dbReference>
<dbReference type="GO" id="GO:0000981">
    <property type="term" value="F:DNA-binding transcription factor activity, RNA polymerase II-specific"/>
    <property type="evidence" value="ECO:0007669"/>
    <property type="project" value="TreeGrafter"/>
</dbReference>
<evidence type="ECO:0000313" key="9">
    <source>
        <dbReference type="Proteomes" id="UP001265746"/>
    </source>
</evidence>
<keyword evidence="3" id="KW-0804">Transcription</keyword>
<keyword evidence="9" id="KW-1185">Reference proteome</keyword>
<sequence>MIRMTQQHLLFQSRDRDPIHHEFVSPSTLSIVVQYQEDAMAQDPESMDDFPPVVSPDGSGAHSPCRSVHLKHEYSACTTQAPPAAITDISLGLNGSYSPTKVSPTVDETHLSGSVASSSHNEGDRTDRPERGGSSPTLQQLGPEHQFQYAQYHLEDTSQRMQGLRSSHSTDFDDYNLGKVSKPAVGSVSTSRPSLGYNVNNCSDRTALYDFNGQDQPVESWTPWENFTALQEASYHQLFYHPSRFVIPSSTEEAQPTSSSYSTSGERLGQPYDNARGEDLDFPPMRGTYKHPNPATGTLMTSLSPCSNTLAITSDAICKNREDTAPLSPDPDIDMDADMVYNPSLYDAEDVLGSRSSTEPAGGKSDEPYAQLIYRAFLSRPNKSMTLQEIYQWFRENTDKAKSTGKGWQNSIRHNLSMNGAFTKRASNQAGLNSDGSLSLDAPGADGRKSTEWYLEPGYYGGVESTTRYRKGNSKSAVRSHRSDRTFDGNTKAVSGRKGGYQAAQNRKRVKAEQQQEAARQRMQRLQRCGPPYYAEEDGHYYAEYPPQLPPNPSSAYHTQTQLGLTRNAGISPNRQSPLSLNYFYPQDRGNARDTHRKGPSGDLDHATEPTTPTGSAHDSPMDDVSYGAKFRGYLPGFIANPDRYPFQQAPPATTMSPADYAQQQGYTLEQVTGIFEPPSGIETSLFIHGSSLTAEEAAALIAANPVWANTSPYCG</sequence>
<dbReference type="PROSITE" id="PS00658">
    <property type="entry name" value="FORK_HEAD_2"/>
    <property type="match status" value="1"/>
</dbReference>
<evidence type="ECO:0000259" key="7">
    <source>
        <dbReference type="PROSITE" id="PS50039"/>
    </source>
</evidence>
<dbReference type="InterPro" id="IPR036390">
    <property type="entry name" value="WH_DNA-bd_sf"/>
</dbReference>
<keyword evidence="1" id="KW-0805">Transcription regulation</keyword>
<dbReference type="PROSITE" id="PS50039">
    <property type="entry name" value="FORK_HEAD_3"/>
    <property type="match status" value="1"/>
</dbReference>
<dbReference type="Pfam" id="PF00250">
    <property type="entry name" value="Forkhead"/>
    <property type="match status" value="1"/>
</dbReference>
<dbReference type="AlphaFoldDB" id="A0AAD9S556"/>
<feature type="compositionally biased region" description="Basic residues" evidence="6">
    <location>
        <begin position="468"/>
        <end position="480"/>
    </location>
</feature>
<feature type="compositionally biased region" description="Polar residues" evidence="6">
    <location>
        <begin position="250"/>
        <end position="265"/>
    </location>
</feature>
<feature type="region of interest" description="Disordered" evidence="6">
    <location>
        <begin position="101"/>
        <end position="142"/>
    </location>
</feature>
<dbReference type="InterPro" id="IPR001766">
    <property type="entry name" value="Fork_head_dom"/>
</dbReference>
<evidence type="ECO:0000256" key="1">
    <source>
        <dbReference type="ARBA" id="ARBA00023015"/>
    </source>
</evidence>
<comment type="caution">
    <text evidence="8">The sequence shown here is derived from an EMBL/GenBank/DDBJ whole genome shotgun (WGS) entry which is preliminary data.</text>
</comment>
<dbReference type="InterPro" id="IPR045912">
    <property type="entry name" value="FOXJ2/3-like"/>
</dbReference>
<feature type="compositionally biased region" description="Polar residues" evidence="6">
    <location>
        <begin position="427"/>
        <end position="437"/>
    </location>
</feature>
<dbReference type="PANTHER" id="PTHR46078">
    <property type="entry name" value="FORKHEAD BOX PROTEIN J2 FAMILY MEMBER"/>
    <property type="match status" value="1"/>
</dbReference>